<dbReference type="PANTHER" id="PTHR35526">
    <property type="entry name" value="ANTI-SIGMA-F FACTOR RSBW-RELATED"/>
    <property type="match status" value="1"/>
</dbReference>
<evidence type="ECO:0000313" key="4">
    <source>
        <dbReference type="Proteomes" id="UP000778578"/>
    </source>
</evidence>
<keyword evidence="3" id="KW-0547">Nucleotide-binding</keyword>
<dbReference type="SUPFAM" id="SSF55874">
    <property type="entry name" value="ATPase domain of HSP90 chaperone/DNA topoisomerase II/histidine kinase"/>
    <property type="match status" value="1"/>
</dbReference>
<keyword evidence="3" id="KW-0067">ATP-binding</keyword>
<evidence type="ECO:0000259" key="2">
    <source>
        <dbReference type="Pfam" id="PF13581"/>
    </source>
</evidence>
<reference evidence="3 4" key="1">
    <citation type="submission" date="2021-08" db="EMBL/GenBank/DDBJ databases">
        <title>WGS of actinomycetes from Thailand.</title>
        <authorList>
            <person name="Thawai C."/>
        </authorList>
    </citation>
    <scope>NUCLEOTIDE SEQUENCE [LARGE SCALE GENOMIC DNA]</scope>
    <source>
        <strain evidence="3 4">PLK6-54</strain>
    </source>
</reference>
<accession>A0ABS7Q7Q3</accession>
<dbReference type="InterPro" id="IPR050267">
    <property type="entry name" value="Anti-sigma-factor_SerPK"/>
</dbReference>
<dbReference type="PANTHER" id="PTHR35526:SF3">
    <property type="entry name" value="ANTI-SIGMA-F FACTOR RSBW"/>
    <property type="match status" value="1"/>
</dbReference>
<dbReference type="EMBL" id="JAINZZ010000015">
    <property type="protein sequence ID" value="MBY8878866.1"/>
    <property type="molecule type" value="Genomic_DNA"/>
</dbReference>
<comment type="caution">
    <text evidence="3">The sequence shown here is derived from an EMBL/GenBank/DDBJ whole genome shotgun (WGS) entry which is preliminary data.</text>
</comment>
<dbReference type="InterPro" id="IPR003594">
    <property type="entry name" value="HATPase_dom"/>
</dbReference>
<dbReference type="CDD" id="cd16936">
    <property type="entry name" value="HATPase_RsbW-like"/>
    <property type="match status" value="1"/>
</dbReference>
<evidence type="ECO:0000313" key="3">
    <source>
        <dbReference type="EMBL" id="MBY8878866.1"/>
    </source>
</evidence>
<organism evidence="3 4">
    <name type="scientific">Actinacidiphila acidipaludis</name>
    <dbReference type="NCBI Taxonomy" id="2873382"/>
    <lineage>
        <taxon>Bacteria</taxon>
        <taxon>Bacillati</taxon>
        <taxon>Actinomycetota</taxon>
        <taxon>Actinomycetes</taxon>
        <taxon>Kitasatosporales</taxon>
        <taxon>Streptomycetaceae</taxon>
        <taxon>Actinacidiphila</taxon>
    </lineage>
</organism>
<gene>
    <name evidence="3" type="ORF">K7862_14635</name>
</gene>
<protein>
    <submittedName>
        <fullName evidence="3">ATP-binding protein</fullName>
    </submittedName>
</protein>
<evidence type="ECO:0000256" key="1">
    <source>
        <dbReference type="ARBA" id="ARBA00022527"/>
    </source>
</evidence>
<proteinExistence type="predicted"/>
<keyword evidence="1" id="KW-0418">Kinase</keyword>
<keyword evidence="1" id="KW-0723">Serine/threonine-protein kinase</keyword>
<dbReference type="InterPro" id="IPR036890">
    <property type="entry name" value="HATPase_C_sf"/>
</dbReference>
<name>A0ABS7Q7Q3_9ACTN</name>
<keyword evidence="1" id="KW-0808">Transferase</keyword>
<dbReference type="Gene3D" id="3.30.565.10">
    <property type="entry name" value="Histidine kinase-like ATPase, C-terminal domain"/>
    <property type="match status" value="1"/>
</dbReference>
<dbReference type="Pfam" id="PF13581">
    <property type="entry name" value="HATPase_c_2"/>
    <property type="match status" value="1"/>
</dbReference>
<dbReference type="Proteomes" id="UP000778578">
    <property type="component" value="Unassembled WGS sequence"/>
</dbReference>
<dbReference type="GO" id="GO:0005524">
    <property type="term" value="F:ATP binding"/>
    <property type="evidence" value="ECO:0007669"/>
    <property type="project" value="UniProtKB-KW"/>
</dbReference>
<feature type="domain" description="Histidine kinase/HSP90-like ATPase" evidence="2">
    <location>
        <begin position="3"/>
        <end position="114"/>
    </location>
</feature>
<keyword evidence="4" id="KW-1185">Reference proteome</keyword>
<sequence length="117" mass="12441">MIADPASFTGVRRRIREQLCAWGRTELADAAALCVTELLTNVHRHVPSPACVLTLTRLPGGGVRVAVADRSHVVPVAGPPPGACEERGRGLLLIAAVADRWGTTLTADGKQVWAELR</sequence>